<dbReference type="EC" id="3.6.1.9" evidence="4"/>
<dbReference type="KEGG" id="prw:PsycPRwf_0423"/>
<comment type="catalytic activity">
    <reaction evidence="4">
        <text>dTTP + H2O = dTMP + diphosphate + H(+)</text>
        <dbReference type="Rhea" id="RHEA:28534"/>
        <dbReference type="ChEBI" id="CHEBI:15377"/>
        <dbReference type="ChEBI" id="CHEBI:15378"/>
        <dbReference type="ChEBI" id="CHEBI:33019"/>
        <dbReference type="ChEBI" id="CHEBI:37568"/>
        <dbReference type="ChEBI" id="CHEBI:63528"/>
        <dbReference type="EC" id="3.6.1.9"/>
    </reaction>
</comment>
<accession>A5WCI7</accession>
<evidence type="ECO:0000256" key="1">
    <source>
        <dbReference type="ARBA" id="ARBA00001968"/>
    </source>
</evidence>
<dbReference type="AlphaFoldDB" id="A5WCI7"/>
<dbReference type="HAMAP" id="MF_00528">
    <property type="entry name" value="Maf"/>
    <property type="match status" value="1"/>
</dbReference>
<dbReference type="Gene3D" id="3.90.950.10">
    <property type="match status" value="1"/>
</dbReference>
<feature type="site" description="Important for substrate specificity" evidence="4">
    <location>
        <position position="90"/>
    </location>
</feature>
<comment type="function">
    <text evidence="4">Nucleoside triphosphate pyrophosphatase that hydrolyzes dTTP and UTP. May have a dual role in cell division arrest and in preventing the incorporation of modified nucleotides into cellular nucleic acids.</text>
</comment>
<dbReference type="EMBL" id="CP000713">
    <property type="protein sequence ID" value="ABQ93378.1"/>
    <property type="molecule type" value="Genomic_DNA"/>
</dbReference>
<dbReference type="Pfam" id="PF02545">
    <property type="entry name" value="Maf"/>
    <property type="match status" value="1"/>
</dbReference>
<evidence type="ECO:0000313" key="5">
    <source>
        <dbReference type="EMBL" id="ABQ93378.1"/>
    </source>
</evidence>
<dbReference type="HOGENOM" id="CLU_040416_2_1_6"/>
<keyword evidence="4" id="KW-0963">Cytoplasm</keyword>
<dbReference type="InterPro" id="IPR003697">
    <property type="entry name" value="Maf-like"/>
</dbReference>
<dbReference type="eggNOG" id="COG0424">
    <property type="taxonomic scope" value="Bacteria"/>
</dbReference>
<dbReference type="GO" id="GO:0005737">
    <property type="term" value="C:cytoplasm"/>
    <property type="evidence" value="ECO:0007669"/>
    <property type="project" value="UniProtKB-SubCell"/>
</dbReference>
<comment type="caution">
    <text evidence="4">Lacks conserved residue(s) required for the propagation of feature annotation.</text>
</comment>
<organism evidence="5">
    <name type="scientific">Psychrobacter sp. (strain PRwf-1)</name>
    <dbReference type="NCBI Taxonomy" id="349106"/>
    <lineage>
        <taxon>Bacteria</taxon>
        <taxon>Pseudomonadati</taxon>
        <taxon>Pseudomonadota</taxon>
        <taxon>Gammaproteobacteria</taxon>
        <taxon>Moraxellales</taxon>
        <taxon>Moraxellaceae</taxon>
        <taxon>Psychrobacter</taxon>
    </lineage>
</organism>
<feature type="site" description="Important for substrate specificity" evidence="4">
    <location>
        <position position="19"/>
    </location>
</feature>
<keyword evidence="2 4" id="KW-0378">Hydrolase</keyword>
<evidence type="ECO:0000256" key="3">
    <source>
        <dbReference type="ARBA" id="ARBA00023080"/>
    </source>
</evidence>
<proteinExistence type="inferred from homology"/>
<comment type="subcellular location">
    <subcellularLocation>
        <location evidence="4">Cytoplasm</location>
    </subcellularLocation>
</comment>
<evidence type="ECO:0000256" key="2">
    <source>
        <dbReference type="ARBA" id="ARBA00022801"/>
    </source>
</evidence>
<feature type="site" description="Important for substrate specificity" evidence="4">
    <location>
        <position position="180"/>
    </location>
</feature>
<dbReference type="CDD" id="cd00555">
    <property type="entry name" value="Maf"/>
    <property type="match status" value="1"/>
</dbReference>
<evidence type="ECO:0000256" key="4">
    <source>
        <dbReference type="HAMAP-Rule" id="MF_00528"/>
    </source>
</evidence>
<dbReference type="PANTHER" id="PTHR43213:SF5">
    <property type="entry name" value="BIFUNCTIONAL DTTP_UTP PYROPHOSPHATASE_METHYLTRANSFERASE PROTEIN-RELATED"/>
    <property type="match status" value="1"/>
</dbReference>
<dbReference type="PANTHER" id="PTHR43213">
    <property type="entry name" value="BIFUNCTIONAL DTTP/UTP PYROPHOSPHATASE/METHYLTRANSFERASE PROTEIN-RELATED"/>
    <property type="match status" value="1"/>
</dbReference>
<dbReference type="NCBIfam" id="TIGR00172">
    <property type="entry name" value="maf"/>
    <property type="match status" value="1"/>
</dbReference>
<sequence>MDNPADIMITVVLASTSPRRQQLLAMADLDFVIHSAEVDETVQAGESPQDYIVRMVGAKAVAACHSLVSQMPVKTASTERQLFLVITSDTIGVLPDGRSILVKPIDKEDAFRMWQQMSDTEHAVWTAVQLTLIDECGQVVLTDNLLEKTAVKFIALNKAAMEDYWRSGEPADKAGGYAIQGKGAAWVERINGSYSNVVGLPLAQTLAAIKRMQQQAADL</sequence>
<protein>
    <recommendedName>
        <fullName evidence="4">dTTP/UTP pyrophosphatase</fullName>
        <shortName evidence="4">dTTPase/UTPase</shortName>
        <ecNumber evidence="4">3.6.1.9</ecNumber>
    </recommendedName>
    <alternativeName>
        <fullName evidence="4">Nucleoside triphosphate pyrophosphatase</fullName>
    </alternativeName>
    <alternativeName>
        <fullName evidence="4">Nucleotide pyrophosphatase</fullName>
        <shortName evidence="4">Nucleotide PPase</shortName>
    </alternativeName>
</protein>
<dbReference type="GO" id="GO:0009117">
    <property type="term" value="P:nucleotide metabolic process"/>
    <property type="evidence" value="ECO:0007669"/>
    <property type="project" value="UniProtKB-KW"/>
</dbReference>
<reference evidence="5" key="1">
    <citation type="submission" date="2007-05" db="EMBL/GenBank/DDBJ databases">
        <title>Complete sequence of chromosome of Psychrobacter sp. PRwf-1.</title>
        <authorList>
            <consortium name="US DOE Joint Genome Institute"/>
            <person name="Copeland A."/>
            <person name="Lucas S."/>
            <person name="Lapidus A."/>
            <person name="Barry K."/>
            <person name="Detter J.C."/>
            <person name="Glavina del Rio T."/>
            <person name="Hammon N."/>
            <person name="Israni S."/>
            <person name="Dalin E."/>
            <person name="Tice H."/>
            <person name="Pitluck S."/>
            <person name="Chain P."/>
            <person name="Malfatti S."/>
            <person name="Shin M."/>
            <person name="Vergez L."/>
            <person name="Schmutz J."/>
            <person name="Larimer F."/>
            <person name="Land M."/>
            <person name="Hauser L."/>
            <person name="Kyrpides N."/>
            <person name="Kim E."/>
            <person name="Tiedje J."/>
            <person name="Richardson P."/>
        </authorList>
    </citation>
    <scope>NUCLEOTIDE SEQUENCE [LARGE SCALE GENOMIC DNA]</scope>
    <source>
        <strain evidence="5">PRwf-1</strain>
    </source>
</reference>
<gene>
    <name evidence="5" type="ordered locus">PsycPRwf_0423</name>
</gene>
<comment type="similarity">
    <text evidence="4">Belongs to the Maf family. YhdE subfamily.</text>
</comment>
<dbReference type="GO" id="GO:0036221">
    <property type="term" value="F:UTP diphosphatase activity"/>
    <property type="evidence" value="ECO:0007669"/>
    <property type="project" value="RHEA"/>
</dbReference>
<dbReference type="PIRSF" id="PIRSF006305">
    <property type="entry name" value="Maf"/>
    <property type="match status" value="1"/>
</dbReference>
<dbReference type="InterPro" id="IPR029001">
    <property type="entry name" value="ITPase-like_fam"/>
</dbReference>
<feature type="active site" description="Proton acceptor" evidence="4">
    <location>
        <position position="89"/>
    </location>
</feature>
<comment type="cofactor">
    <cofactor evidence="1 4">
        <name>a divalent metal cation</name>
        <dbReference type="ChEBI" id="CHEBI:60240"/>
    </cofactor>
</comment>
<dbReference type="STRING" id="349106.PsycPRwf_0423"/>
<comment type="catalytic activity">
    <reaction evidence="4">
        <text>UTP + H2O = UMP + diphosphate + H(+)</text>
        <dbReference type="Rhea" id="RHEA:29395"/>
        <dbReference type="ChEBI" id="CHEBI:15377"/>
        <dbReference type="ChEBI" id="CHEBI:15378"/>
        <dbReference type="ChEBI" id="CHEBI:33019"/>
        <dbReference type="ChEBI" id="CHEBI:46398"/>
        <dbReference type="ChEBI" id="CHEBI:57865"/>
        <dbReference type="EC" id="3.6.1.9"/>
    </reaction>
</comment>
<dbReference type="SUPFAM" id="SSF52972">
    <property type="entry name" value="ITPase-like"/>
    <property type="match status" value="1"/>
</dbReference>
<keyword evidence="3 4" id="KW-0546">Nucleotide metabolism</keyword>
<name>A5WCI7_PSYWF</name>
<dbReference type="GO" id="GO:0036218">
    <property type="term" value="F:dTTP diphosphatase activity"/>
    <property type="evidence" value="ECO:0007669"/>
    <property type="project" value="RHEA"/>
</dbReference>